<accession>A0AAV6TU42</accession>
<dbReference type="EMBL" id="JAFNEN010001048">
    <property type="protein sequence ID" value="KAG8175214.1"/>
    <property type="molecule type" value="Genomic_DNA"/>
</dbReference>
<reference evidence="1 2" key="1">
    <citation type="journal article" date="2022" name="Nat. Ecol. Evol.">
        <title>A masculinizing supergene underlies an exaggerated male reproductive morph in a spider.</title>
        <authorList>
            <person name="Hendrickx F."/>
            <person name="De Corte Z."/>
            <person name="Sonet G."/>
            <person name="Van Belleghem S.M."/>
            <person name="Kostlbacher S."/>
            <person name="Vangestel C."/>
        </authorList>
    </citation>
    <scope>NUCLEOTIDE SEQUENCE [LARGE SCALE GENOMIC DNA]</scope>
    <source>
        <strain evidence="1">W744_W776</strain>
    </source>
</reference>
<organism evidence="1 2">
    <name type="scientific">Oedothorax gibbosus</name>
    <dbReference type="NCBI Taxonomy" id="931172"/>
    <lineage>
        <taxon>Eukaryota</taxon>
        <taxon>Metazoa</taxon>
        <taxon>Ecdysozoa</taxon>
        <taxon>Arthropoda</taxon>
        <taxon>Chelicerata</taxon>
        <taxon>Arachnida</taxon>
        <taxon>Araneae</taxon>
        <taxon>Araneomorphae</taxon>
        <taxon>Entelegynae</taxon>
        <taxon>Araneoidea</taxon>
        <taxon>Linyphiidae</taxon>
        <taxon>Erigoninae</taxon>
        <taxon>Oedothorax</taxon>
    </lineage>
</organism>
<evidence type="ECO:0000313" key="2">
    <source>
        <dbReference type="Proteomes" id="UP000827092"/>
    </source>
</evidence>
<name>A0AAV6TU42_9ARAC</name>
<comment type="caution">
    <text evidence="1">The sequence shown here is derived from an EMBL/GenBank/DDBJ whole genome shotgun (WGS) entry which is preliminary data.</text>
</comment>
<dbReference type="Proteomes" id="UP000827092">
    <property type="component" value="Unassembled WGS sequence"/>
</dbReference>
<protein>
    <submittedName>
        <fullName evidence="1">Uncharacterized protein</fullName>
    </submittedName>
</protein>
<evidence type="ECO:0000313" key="1">
    <source>
        <dbReference type="EMBL" id="KAG8175214.1"/>
    </source>
</evidence>
<keyword evidence="2" id="KW-1185">Reference proteome</keyword>
<gene>
    <name evidence="1" type="ORF">JTE90_022637</name>
</gene>
<dbReference type="AlphaFoldDB" id="A0AAV6TU42"/>
<sequence length="316" mass="35973">METTQCVFSGNKPECTGRKNHHVQHLMCDHHMREYFGLEIGYSYIETPTETIYVGFNLKPVPGVFFRSNDVILPVRSFVDKTYRPKQVVPLESDRIYRMNPRLNEFVQRLFNGGRITAGDRYTYEMIRNLSENSKAVNVNPTDHCEAGPHPLALIGSKLYVAETFIQTNSNMNRINNMTLYIFGKDTTNPAETEIDKLNLSLSYMYMLSKMEFSSHLAHSVQENPTADVQSKLEVQRMKPNAMFIKDVGLVAISDISDPDVIIVSGCSRNTWFGDSKGYYDEICIVHPKEIIHSKPGLNRLGTQNANRRAIMSSCI</sequence>
<proteinExistence type="predicted"/>